<evidence type="ECO:0000313" key="2">
    <source>
        <dbReference type="EMBL" id="KAK3917301.1"/>
    </source>
</evidence>
<dbReference type="Proteomes" id="UP001219518">
    <property type="component" value="Unassembled WGS sequence"/>
</dbReference>
<feature type="region of interest" description="Disordered" evidence="1">
    <location>
        <begin position="83"/>
        <end position="161"/>
    </location>
</feature>
<comment type="caution">
    <text evidence="2">The sequence shown here is derived from an EMBL/GenBank/DDBJ whole genome shotgun (WGS) entry which is preliminary data.</text>
</comment>
<proteinExistence type="predicted"/>
<evidence type="ECO:0000256" key="1">
    <source>
        <dbReference type="SAM" id="MobiDB-lite"/>
    </source>
</evidence>
<evidence type="ECO:0000313" key="3">
    <source>
        <dbReference type="Proteomes" id="UP001219518"/>
    </source>
</evidence>
<reference evidence="2" key="2">
    <citation type="journal article" date="2023" name="BMC Genomics">
        <title>Pest status, molecular evolution, and epigenetic factors derived from the genome assembly of Frankliniella fusca, a thysanopteran phytovirus vector.</title>
        <authorList>
            <person name="Catto M.A."/>
            <person name="Labadie P.E."/>
            <person name="Jacobson A.L."/>
            <person name="Kennedy G.G."/>
            <person name="Srinivasan R."/>
            <person name="Hunt B.G."/>
        </authorList>
    </citation>
    <scope>NUCLEOTIDE SEQUENCE</scope>
    <source>
        <strain evidence="2">PL_HMW_Pooled</strain>
    </source>
</reference>
<reference evidence="2" key="1">
    <citation type="submission" date="2021-07" db="EMBL/GenBank/DDBJ databases">
        <authorList>
            <person name="Catto M.A."/>
            <person name="Jacobson A."/>
            <person name="Kennedy G."/>
            <person name="Labadie P."/>
            <person name="Hunt B.G."/>
            <person name="Srinivasan R."/>
        </authorList>
    </citation>
    <scope>NUCLEOTIDE SEQUENCE</scope>
    <source>
        <strain evidence="2">PL_HMW_Pooled</strain>
        <tissue evidence="2">Head</tissue>
    </source>
</reference>
<accession>A0AAE1LEN9</accession>
<keyword evidence="3" id="KW-1185">Reference proteome</keyword>
<organism evidence="2 3">
    <name type="scientific">Frankliniella fusca</name>
    <dbReference type="NCBI Taxonomy" id="407009"/>
    <lineage>
        <taxon>Eukaryota</taxon>
        <taxon>Metazoa</taxon>
        <taxon>Ecdysozoa</taxon>
        <taxon>Arthropoda</taxon>
        <taxon>Hexapoda</taxon>
        <taxon>Insecta</taxon>
        <taxon>Pterygota</taxon>
        <taxon>Neoptera</taxon>
        <taxon>Paraneoptera</taxon>
        <taxon>Thysanoptera</taxon>
        <taxon>Terebrantia</taxon>
        <taxon>Thripoidea</taxon>
        <taxon>Thripidae</taxon>
        <taxon>Frankliniella</taxon>
    </lineage>
</organism>
<feature type="compositionally biased region" description="Acidic residues" evidence="1">
    <location>
        <begin position="87"/>
        <end position="100"/>
    </location>
</feature>
<sequence>MRHCREKAGCINKERMTATCLRKEAATLAKVAGLSEIQVKELAEFMGHTLATHQKYYRLPQGTLQTAKVSKYLMSISKGSRNQVPTIDEDADVDDPEEVDDSHNASEHVQISATSSRTAQRRSKSKSKRKRSSSNDSSDVDAGIFETKKKSRKRRWDTPQKHAVQHLYAKYEGREKLPTKHECEMVLKDRRLLGRTWDQVRQHIRSRKIRKRKNLEAVNDAKTET</sequence>
<dbReference type="AlphaFoldDB" id="A0AAE1LEN9"/>
<feature type="compositionally biased region" description="Basic residues" evidence="1">
    <location>
        <begin position="119"/>
        <end position="132"/>
    </location>
</feature>
<gene>
    <name evidence="2" type="ORF">KUF71_026146</name>
</gene>
<protein>
    <submittedName>
        <fullName evidence="2">Ribonuclease PH</fullName>
    </submittedName>
</protein>
<name>A0AAE1LEN9_9NEOP</name>
<dbReference type="EMBL" id="JAHWGI010000713">
    <property type="protein sequence ID" value="KAK3917301.1"/>
    <property type="molecule type" value="Genomic_DNA"/>
</dbReference>
<dbReference type="PANTHER" id="PTHR33480">
    <property type="entry name" value="SET DOMAIN-CONTAINING PROTEIN-RELATED"/>
    <property type="match status" value="1"/>
</dbReference>